<dbReference type="EMBL" id="FQZD01000028">
    <property type="protein sequence ID" value="SHJ60431.1"/>
    <property type="molecule type" value="Genomic_DNA"/>
</dbReference>
<accession>A0A1M6KND6</accession>
<dbReference type="RefSeq" id="WP_149735585.1">
    <property type="nucleotide sequence ID" value="NZ_FQZD01000028.1"/>
</dbReference>
<protein>
    <submittedName>
        <fullName evidence="1">Uncharacterized protein</fullName>
    </submittedName>
</protein>
<dbReference type="Proteomes" id="UP000322917">
    <property type="component" value="Unassembled WGS sequence"/>
</dbReference>
<evidence type="ECO:0000313" key="2">
    <source>
        <dbReference type="Proteomes" id="UP000322917"/>
    </source>
</evidence>
<sequence length="255" mass="28139">MGYSVIVKIATAGARYQEENGEIIQSLTGHVWLTLRNDETGQEFNFGFHPSVEGSMYTSPGLVRNDDWRYLDVTYQRSLAVSANQYNTLYQNCQAARADNTFGDYIGGWNACPDFAFQELWQAGIGTQSLSLDGTNMAYDTPQSPSAWPAANVSLLNAMANYNERYIAPALEGNYNDLRDRVSQLDEGYAMIVGGGLWEGKVPDDYIFQGWVTDGSGKTYPSYSPPYDNVQSTINVTTTTSITTPAQITTGGRFL</sequence>
<reference evidence="1 2" key="1">
    <citation type="submission" date="2016-11" db="EMBL/GenBank/DDBJ databases">
        <authorList>
            <person name="Varghese N."/>
            <person name="Submissions S."/>
        </authorList>
    </citation>
    <scope>NUCLEOTIDE SEQUENCE [LARGE SCALE GENOMIC DNA]</scope>
    <source>
        <strain evidence="1 2">DSM 15287</strain>
    </source>
</reference>
<dbReference type="OrthoDB" id="5951742at2"/>
<dbReference type="AlphaFoldDB" id="A0A1M6KND6"/>
<organism evidence="1 2">
    <name type="scientific">Propionispora hippei DSM 15287</name>
    <dbReference type="NCBI Taxonomy" id="1123003"/>
    <lineage>
        <taxon>Bacteria</taxon>
        <taxon>Bacillati</taxon>
        <taxon>Bacillota</taxon>
        <taxon>Negativicutes</taxon>
        <taxon>Selenomonadales</taxon>
        <taxon>Sporomusaceae</taxon>
        <taxon>Propionispora</taxon>
    </lineage>
</organism>
<gene>
    <name evidence="1" type="ORF">SAMN02745170_02910</name>
</gene>
<keyword evidence="2" id="KW-1185">Reference proteome</keyword>
<evidence type="ECO:0000313" key="1">
    <source>
        <dbReference type="EMBL" id="SHJ60431.1"/>
    </source>
</evidence>
<proteinExistence type="predicted"/>
<name>A0A1M6KND6_9FIRM</name>